<dbReference type="WBParaSite" id="ACRNAN_Path_1036.g3966.t1">
    <property type="protein sequence ID" value="ACRNAN_Path_1036.g3966.t1"/>
    <property type="gene ID" value="ACRNAN_Path_1036.g3966"/>
</dbReference>
<dbReference type="InterPro" id="IPR046341">
    <property type="entry name" value="SET_dom_sf"/>
</dbReference>
<keyword evidence="2 4" id="KW-0808">Transferase</keyword>
<comment type="catalytic activity">
    <reaction evidence="4">
        <text>L-histidyl-[protein] + S-adenosyl-L-methionine = N(tele)-methyl-L-histidyl-[protein] + S-adenosyl-L-homocysteine + H(+)</text>
        <dbReference type="Rhea" id="RHEA:19369"/>
        <dbReference type="Rhea" id="RHEA-COMP:9745"/>
        <dbReference type="Rhea" id="RHEA-COMP:11600"/>
        <dbReference type="ChEBI" id="CHEBI:15378"/>
        <dbReference type="ChEBI" id="CHEBI:16367"/>
        <dbReference type="ChEBI" id="CHEBI:29979"/>
        <dbReference type="ChEBI" id="CHEBI:57856"/>
        <dbReference type="ChEBI" id="CHEBI:59789"/>
        <dbReference type="EC" id="2.1.1.85"/>
    </reaction>
</comment>
<accession>A0A914BUN5</accession>
<evidence type="ECO:0000259" key="5">
    <source>
        <dbReference type="PROSITE" id="PS50280"/>
    </source>
</evidence>
<evidence type="ECO:0000256" key="1">
    <source>
        <dbReference type="ARBA" id="ARBA00022603"/>
    </source>
</evidence>
<feature type="domain" description="SET" evidence="5">
    <location>
        <begin position="67"/>
        <end position="306"/>
    </location>
</feature>
<dbReference type="SUPFAM" id="SSF82199">
    <property type="entry name" value="SET domain"/>
    <property type="match status" value="1"/>
</dbReference>
<protein>
    <recommendedName>
        <fullName evidence="4">protein-histidine N-methyltransferase</fullName>
        <ecNumber evidence="4">2.1.1.85</ecNumber>
    </recommendedName>
</protein>
<dbReference type="PANTHER" id="PTHR13271">
    <property type="entry name" value="UNCHARACTERIZED PUTATIVE METHYLTRANSFERASE"/>
    <property type="match status" value="1"/>
</dbReference>
<dbReference type="GO" id="GO:0016279">
    <property type="term" value="F:protein-lysine N-methyltransferase activity"/>
    <property type="evidence" value="ECO:0007669"/>
    <property type="project" value="TreeGrafter"/>
</dbReference>
<evidence type="ECO:0000313" key="6">
    <source>
        <dbReference type="Proteomes" id="UP000887540"/>
    </source>
</evidence>
<dbReference type="Proteomes" id="UP000887540">
    <property type="component" value="Unplaced"/>
</dbReference>
<dbReference type="GO" id="GO:0032259">
    <property type="term" value="P:methylation"/>
    <property type="evidence" value="ECO:0007669"/>
    <property type="project" value="UniProtKB-KW"/>
</dbReference>
<dbReference type="GO" id="GO:0018064">
    <property type="term" value="F:protein-L-histidine N-tele-methyltransferase activity"/>
    <property type="evidence" value="ECO:0007669"/>
    <property type="project" value="UniProtKB-EC"/>
</dbReference>
<dbReference type="AlphaFoldDB" id="A0A914BUN5"/>
<dbReference type="PROSITE" id="PS51565">
    <property type="entry name" value="SAM_MT85_SETD3"/>
    <property type="match status" value="1"/>
</dbReference>
<dbReference type="PROSITE" id="PS50280">
    <property type="entry name" value="SET"/>
    <property type="match status" value="1"/>
</dbReference>
<dbReference type="Gene3D" id="3.90.1410.10">
    <property type="entry name" value="set domain protein methyltransferase, domain 1"/>
    <property type="match status" value="1"/>
</dbReference>
<keyword evidence="1 4" id="KW-0489">Methyltransferase</keyword>
<evidence type="ECO:0000256" key="4">
    <source>
        <dbReference type="PROSITE-ProRule" id="PRU00898"/>
    </source>
</evidence>
<evidence type="ECO:0000256" key="3">
    <source>
        <dbReference type="ARBA" id="ARBA00022691"/>
    </source>
</evidence>
<evidence type="ECO:0000256" key="2">
    <source>
        <dbReference type="ARBA" id="ARBA00022679"/>
    </source>
</evidence>
<keyword evidence="3 4" id="KW-0949">S-adenosyl-L-methionine</keyword>
<evidence type="ECO:0000313" key="7">
    <source>
        <dbReference type="WBParaSite" id="ACRNAN_Path_1036.g3966.t1"/>
    </source>
</evidence>
<proteinExistence type="inferred from homology"/>
<dbReference type="PANTHER" id="PTHR13271:SF47">
    <property type="entry name" value="ACTIN-HISTIDINE N-METHYLTRANSFERASE"/>
    <property type="match status" value="1"/>
</dbReference>
<reference evidence="7" key="1">
    <citation type="submission" date="2022-11" db="UniProtKB">
        <authorList>
            <consortium name="WormBaseParasite"/>
        </authorList>
    </citation>
    <scope>IDENTIFICATION</scope>
</reference>
<dbReference type="InterPro" id="IPR050600">
    <property type="entry name" value="SETD3_SETD6_MTase"/>
</dbReference>
<organism evidence="6 7">
    <name type="scientific">Acrobeloides nanus</name>
    <dbReference type="NCBI Taxonomy" id="290746"/>
    <lineage>
        <taxon>Eukaryota</taxon>
        <taxon>Metazoa</taxon>
        <taxon>Ecdysozoa</taxon>
        <taxon>Nematoda</taxon>
        <taxon>Chromadorea</taxon>
        <taxon>Rhabditida</taxon>
        <taxon>Tylenchina</taxon>
        <taxon>Cephalobomorpha</taxon>
        <taxon>Cephaloboidea</taxon>
        <taxon>Cephalobidae</taxon>
        <taxon>Acrobeloides</taxon>
    </lineage>
</organism>
<name>A0A914BUN5_9BILA</name>
<sequence>MKQEVIAASVDLWSNILSQPPSSNVNDIWKDHLRICETLDLIEEHQIKYHFDEDRLSKLNDFQNWADKLGIKYDGVAVKETEMGLSLVAKEDFPSDAIVVKVPRNAIFYILGTDQVVRSVDHVGLALILANEMLKPASKWKEYLSILPPSYSTPLFFSKEQLQQMKPSPAFEESVLMFRTVARHFIYFFMRLVSEKNLSKNKRKILQNAPFARTSLNLQNFTFDLYKWCVSTVSTRINMIPSLIMDGENELQTRMVPSLIPFMDLANHARKSTNPGSVYFDVETDSVDLQLKSSVDSGTEIFIYYGARTNRKFFVHNGFVPEEVNPDDFYELRLGLPKNENSFWKFEWLEKKEIVLDRNFYIFRLYQQEIEQGTLESPGLSRLLEFSKTFVAQNVEDLSQAENNEKSTKFLTDRIRLLLLGYKDLPSQEGQEDDLISKFIWRLKNSEKKILEGLLEILSHK</sequence>
<dbReference type="InterPro" id="IPR025785">
    <property type="entry name" value="SETD3"/>
</dbReference>
<dbReference type="InterPro" id="IPR001214">
    <property type="entry name" value="SET_dom"/>
</dbReference>
<keyword evidence="6" id="KW-1185">Reference proteome</keyword>
<comment type="similarity">
    <text evidence="4">Belongs to the class V-like SAM-binding methyltransferase superfamily. SETD3 actin-histidine methyltransferase family.</text>
</comment>
<dbReference type="EC" id="2.1.1.85" evidence="4"/>